<reference evidence="2 3" key="1">
    <citation type="submission" date="2021-03" db="EMBL/GenBank/DDBJ databases">
        <title>Sequencing the genomes of 1000 actinobacteria strains.</title>
        <authorList>
            <person name="Klenk H.-P."/>
        </authorList>
    </citation>
    <scope>NUCLEOTIDE SEQUENCE [LARGE SCALE GENOMIC DNA]</scope>
    <source>
        <strain evidence="2 3">DSM 44580</strain>
    </source>
</reference>
<keyword evidence="3" id="KW-1185">Reference proteome</keyword>
<dbReference type="InterPro" id="IPR000683">
    <property type="entry name" value="Gfo/Idh/MocA-like_OxRdtase_N"/>
</dbReference>
<dbReference type="PANTHER" id="PTHR43249:SF1">
    <property type="entry name" value="D-GLUCOSIDE 3-DEHYDROGENASE"/>
    <property type="match status" value="1"/>
</dbReference>
<dbReference type="InterPro" id="IPR052515">
    <property type="entry name" value="Gfo/Idh/MocA_Oxidoreductase"/>
</dbReference>
<comment type="caution">
    <text evidence="2">The sequence shown here is derived from an EMBL/GenBank/DDBJ whole genome shotgun (WGS) entry which is preliminary data.</text>
</comment>
<dbReference type="SUPFAM" id="SSF51735">
    <property type="entry name" value="NAD(P)-binding Rossmann-fold domains"/>
    <property type="match status" value="1"/>
</dbReference>
<gene>
    <name evidence="2" type="ORF">JOF53_007935</name>
</gene>
<dbReference type="Proteomes" id="UP001519363">
    <property type="component" value="Unassembled WGS sequence"/>
</dbReference>
<dbReference type="RefSeq" id="WP_086786137.1">
    <property type="nucleotide sequence ID" value="NZ_JAGIOO010000001.1"/>
</dbReference>
<evidence type="ECO:0000259" key="1">
    <source>
        <dbReference type="Pfam" id="PF01408"/>
    </source>
</evidence>
<evidence type="ECO:0000313" key="2">
    <source>
        <dbReference type="EMBL" id="MBP2479063.1"/>
    </source>
</evidence>
<feature type="domain" description="Gfo/Idh/MocA-like oxidoreductase N-terminal" evidence="1">
    <location>
        <begin position="5"/>
        <end position="110"/>
    </location>
</feature>
<dbReference type="EMBL" id="JAGIOO010000001">
    <property type="protein sequence ID" value="MBP2479063.1"/>
    <property type="molecule type" value="Genomic_DNA"/>
</dbReference>
<dbReference type="PANTHER" id="PTHR43249">
    <property type="entry name" value="UDP-N-ACETYL-2-AMINO-2-DEOXY-D-GLUCURONATE OXIDASE"/>
    <property type="match status" value="1"/>
</dbReference>
<accession>A0ABS5AR75</accession>
<sequence>MNTTVLAGAGGYGLRHLRELLSLRDRVELVGLVDPSPSEQARRLAPGCPWYPSLAEALAARPVDSVVIATPPHTHFDLARTAIGAGSSVYLEKPPVTLLRDLDELAALPARRVEVGFQQARTTVEALHRGWLALGAPEVEWIAAYGALSRPERYYHRGRWAGEWFLDGQAVLDGPLFNPLAHVVQAALLFARRVQPSWAPARVTAECFQARRIGGDDTSALRVTCARGLSVLAVGTTATDVVVPPAVLVRTAAGELHVTDGGRRVLANVPVLPAPEPVPALHRAVTDPRGEADPLLSLASARDFVLTANAAVQVARTPSPVPATPRPSTRDGLPVVQVDGLGRLVSACARRGALLSEVDPAWAGSARSLLLDGYAGLVHPELALA</sequence>
<proteinExistence type="predicted"/>
<dbReference type="Gene3D" id="3.30.360.10">
    <property type="entry name" value="Dihydrodipicolinate Reductase, domain 2"/>
    <property type="match status" value="1"/>
</dbReference>
<name>A0ABS5AR75_9PSEU</name>
<dbReference type="InterPro" id="IPR036291">
    <property type="entry name" value="NAD(P)-bd_dom_sf"/>
</dbReference>
<dbReference type="Gene3D" id="3.40.50.720">
    <property type="entry name" value="NAD(P)-binding Rossmann-like Domain"/>
    <property type="match status" value="1"/>
</dbReference>
<dbReference type="Pfam" id="PF01408">
    <property type="entry name" value="GFO_IDH_MocA"/>
    <property type="match status" value="1"/>
</dbReference>
<protein>
    <submittedName>
        <fullName evidence="2">Dehydrogenase</fullName>
    </submittedName>
</protein>
<evidence type="ECO:0000313" key="3">
    <source>
        <dbReference type="Proteomes" id="UP001519363"/>
    </source>
</evidence>
<organism evidence="2 3">
    <name type="scientific">Crossiella equi</name>
    <dbReference type="NCBI Taxonomy" id="130796"/>
    <lineage>
        <taxon>Bacteria</taxon>
        <taxon>Bacillati</taxon>
        <taxon>Actinomycetota</taxon>
        <taxon>Actinomycetes</taxon>
        <taxon>Pseudonocardiales</taxon>
        <taxon>Pseudonocardiaceae</taxon>
        <taxon>Crossiella</taxon>
    </lineage>
</organism>